<keyword evidence="2" id="KW-1185">Reference proteome</keyword>
<evidence type="ECO:0000313" key="1">
    <source>
        <dbReference type="EMBL" id="QKS50638.1"/>
    </source>
</evidence>
<proteinExistence type="predicted"/>
<dbReference type="SUPFAM" id="SSF53706">
    <property type="entry name" value="Formate dehydrogenase/DMSO reductase, domains 1-3"/>
    <property type="match status" value="1"/>
</dbReference>
<dbReference type="EMBL" id="CP054618">
    <property type="protein sequence ID" value="QKS50638.1"/>
    <property type="molecule type" value="Genomic_DNA"/>
</dbReference>
<gene>
    <name evidence="1" type="ORF">HUE56_08940</name>
</gene>
<keyword evidence="1" id="KW-0614">Plasmid</keyword>
<evidence type="ECO:0000313" key="2">
    <source>
        <dbReference type="Proteomes" id="UP000509702"/>
    </source>
</evidence>
<dbReference type="KEGG" id="aoz:HUE56_08940"/>
<sequence length="450" mass="46599">MDNEIGETDLPPPMSDVVCPFCAMACDDLTVAHDRGGRLRITGNGCARARTLFALPALPAHCFIKGRAVPLDAALDAAAALLRNAAFPAVGGLAADTEGVSAALALAERLGAVVDHAASDSLFHGLRALQVTGAMTATFGEVRNRADLFVLFGSEFDRHAPRLFDRLVRPPTALFRDAGAARGFLIGPSDGGPGDGPAPDGFERLTADLIHAPAIAAALSQMVAGDRPHGDRVGGIAMEDLARVATALRDARFGVIGWVAATLDPAAGDVAVEAFNRLVVTANAATRCAGLSLGGKGNALGANYVCAWQYGVPLRSRLGAGPPEHDPLRYRLKSLLAEDGIDALLWLSALNGAEVPDTRTPMVVLARPGQPLPHDPEVLIPVAIPGLDHAGSIHRGDGVAALPLRRLRFPKSSGKPSAASLPTAAAVLSALLDRLPASPLPVLIRETAHV</sequence>
<dbReference type="Proteomes" id="UP000509702">
    <property type="component" value="Plasmid unnamed4"/>
</dbReference>
<reference evidence="1 2" key="1">
    <citation type="submission" date="2020-06" db="EMBL/GenBank/DDBJ databases">
        <title>Complete genome of Azosprillum oryzae KACC14407.</title>
        <authorList>
            <person name="Kim M."/>
            <person name="Park Y.-J."/>
            <person name="Shin J.-H."/>
        </authorList>
    </citation>
    <scope>NUCLEOTIDE SEQUENCE [LARGE SCALE GENOMIC DNA]</scope>
    <source>
        <strain evidence="1 2">KACC 14407</strain>
        <plasmid evidence="1 2">unnamed4</plasmid>
    </source>
</reference>
<dbReference type="AlphaFoldDB" id="A0A6N1AHW0"/>
<geneLocation type="plasmid" evidence="1 2">
    <name>unnamed4</name>
</geneLocation>
<accession>A0A6N1AHW0</accession>
<dbReference type="RefSeq" id="WP_149199782.1">
    <property type="nucleotide sequence ID" value="NZ_BSOV01000053.1"/>
</dbReference>
<dbReference type="Gene3D" id="3.40.50.1220">
    <property type="entry name" value="TPP-binding domain"/>
    <property type="match status" value="1"/>
</dbReference>
<organism evidence="1 2">
    <name type="scientific">Azospirillum oryzae</name>
    <dbReference type="NCBI Taxonomy" id="286727"/>
    <lineage>
        <taxon>Bacteria</taxon>
        <taxon>Pseudomonadati</taxon>
        <taxon>Pseudomonadota</taxon>
        <taxon>Alphaproteobacteria</taxon>
        <taxon>Rhodospirillales</taxon>
        <taxon>Azospirillaceae</taxon>
        <taxon>Azospirillum</taxon>
    </lineage>
</organism>
<protein>
    <submittedName>
        <fullName evidence="1">Formylmethanofuran dehydrogenase</fullName>
    </submittedName>
</protein>
<dbReference type="OrthoDB" id="7914675at2"/>
<name>A0A6N1AHW0_9PROT</name>